<dbReference type="GO" id="GO:0005886">
    <property type="term" value="C:plasma membrane"/>
    <property type="evidence" value="ECO:0007669"/>
    <property type="project" value="UniProtKB-SubCell"/>
</dbReference>
<dbReference type="GO" id="GO:0046872">
    <property type="term" value="F:metal ion binding"/>
    <property type="evidence" value="ECO:0007669"/>
    <property type="project" value="UniProtKB-KW"/>
</dbReference>
<reference evidence="11" key="1">
    <citation type="journal article" date="2021" name="PeerJ">
        <title>Extensive microbial diversity within the chicken gut microbiome revealed by metagenomics and culture.</title>
        <authorList>
            <person name="Gilroy R."/>
            <person name="Ravi A."/>
            <person name="Getino M."/>
            <person name="Pursley I."/>
            <person name="Horton D.L."/>
            <person name="Alikhan N.F."/>
            <person name="Baker D."/>
            <person name="Gharbi K."/>
            <person name="Hall N."/>
            <person name="Watson M."/>
            <person name="Adriaenssens E.M."/>
            <person name="Foster-Nyarko E."/>
            <person name="Jarju S."/>
            <person name="Secka A."/>
            <person name="Antonio M."/>
            <person name="Oren A."/>
            <person name="Chaudhuri R.R."/>
            <person name="La Ragione R."/>
            <person name="Hildebrand F."/>
            <person name="Pallen M.J."/>
        </authorList>
    </citation>
    <scope>NUCLEOTIDE SEQUENCE</scope>
    <source>
        <strain evidence="11">ChiHjej12B11-9195</strain>
    </source>
</reference>
<evidence type="ECO:0000256" key="5">
    <source>
        <dbReference type="ARBA" id="ARBA00023136"/>
    </source>
</evidence>
<comment type="catalytic activity">
    <reaction evidence="8">
        <text>fluoride(in) = fluoride(out)</text>
        <dbReference type="Rhea" id="RHEA:76159"/>
        <dbReference type="ChEBI" id="CHEBI:17051"/>
    </reaction>
    <physiologicalReaction direction="left-to-right" evidence="8">
        <dbReference type="Rhea" id="RHEA:76160"/>
    </physiologicalReaction>
</comment>
<dbReference type="GO" id="GO:0062054">
    <property type="term" value="F:fluoride channel activity"/>
    <property type="evidence" value="ECO:0007669"/>
    <property type="project" value="UniProtKB-UniRule"/>
</dbReference>
<accession>A0A9D1ZS84</accession>
<dbReference type="AlphaFoldDB" id="A0A9D1ZS84"/>
<evidence type="ECO:0000256" key="6">
    <source>
        <dbReference type="ARBA" id="ARBA00023303"/>
    </source>
</evidence>
<dbReference type="Proteomes" id="UP000824134">
    <property type="component" value="Unassembled WGS sequence"/>
</dbReference>
<evidence type="ECO:0000313" key="12">
    <source>
        <dbReference type="Proteomes" id="UP000824134"/>
    </source>
</evidence>
<evidence type="ECO:0000256" key="7">
    <source>
        <dbReference type="ARBA" id="ARBA00035120"/>
    </source>
</evidence>
<dbReference type="Pfam" id="PF02537">
    <property type="entry name" value="CRCB"/>
    <property type="match status" value="1"/>
</dbReference>
<evidence type="ECO:0000256" key="2">
    <source>
        <dbReference type="ARBA" id="ARBA00022475"/>
    </source>
</evidence>
<comment type="similarity">
    <text evidence="7 10">Belongs to the fluoride channel Fluc/FEX (TC 1.A.43) family.</text>
</comment>
<reference evidence="11" key="2">
    <citation type="submission" date="2021-04" db="EMBL/GenBank/DDBJ databases">
        <authorList>
            <person name="Gilroy R."/>
        </authorList>
    </citation>
    <scope>NUCLEOTIDE SEQUENCE</scope>
    <source>
        <strain evidence="11">ChiHjej12B11-9195</strain>
    </source>
</reference>
<dbReference type="GO" id="GO:0140114">
    <property type="term" value="P:cellular detoxification of fluoride"/>
    <property type="evidence" value="ECO:0007669"/>
    <property type="project" value="UniProtKB-UniRule"/>
</dbReference>
<gene>
    <name evidence="10" type="primary">fluC</name>
    <name evidence="10" type="synonym">crcB</name>
    <name evidence="11" type="ORF">H9821_06005</name>
</gene>
<feature type="transmembrane region" description="Helical" evidence="10">
    <location>
        <begin position="36"/>
        <end position="59"/>
    </location>
</feature>
<evidence type="ECO:0000256" key="3">
    <source>
        <dbReference type="ARBA" id="ARBA00022692"/>
    </source>
</evidence>
<evidence type="ECO:0000256" key="10">
    <source>
        <dbReference type="HAMAP-Rule" id="MF_00454"/>
    </source>
</evidence>
<proteinExistence type="inferred from homology"/>
<keyword evidence="4 10" id="KW-1133">Transmembrane helix</keyword>
<keyword evidence="3 10" id="KW-0812">Transmembrane</keyword>
<comment type="activity regulation">
    <text evidence="10">Na(+) is not transported, but it plays an essential structural role and its presence is essential for fluoride channel function.</text>
</comment>
<feature type="binding site" evidence="10">
    <location>
        <position position="87"/>
    </location>
    <ligand>
        <name>Na(+)</name>
        <dbReference type="ChEBI" id="CHEBI:29101"/>
        <note>structural</note>
    </ligand>
</feature>
<feature type="transmembrane region" description="Helical" evidence="10">
    <location>
        <begin position="71"/>
        <end position="92"/>
    </location>
</feature>
<name>A0A9D1ZS84_9MICC</name>
<dbReference type="HAMAP" id="MF_00454">
    <property type="entry name" value="FluC"/>
    <property type="match status" value="1"/>
</dbReference>
<comment type="subcellular location">
    <subcellularLocation>
        <location evidence="1 10">Cell membrane</location>
        <topology evidence="1 10">Multi-pass membrane protein</topology>
    </subcellularLocation>
</comment>
<dbReference type="EMBL" id="DXCN01000046">
    <property type="protein sequence ID" value="HIY95202.1"/>
    <property type="molecule type" value="Genomic_DNA"/>
</dbReference>
<keyword evidence="10" id="KW-0813">Transport</keyword>
<evidence type="ECO:0000256" key="8">
    <source>
        <dbReference type="ARBA" id="ARBA00035585"/>
    </source>
</evidence>
<keyword evidence="6 10" id="KW-0407">Ion channel</keyword>
<evidence type="ECO:0000256" key="9">
    <source>
        <dbReference type="ARBA" id="ARBA00049940"/>
    </source>
</evidence>
<evidence type="ECO:0000313" key="11">
    <source>
        <dbReference type="EMBL" id="HIY95202.1"/>
    </source>
</evidence>
<sequence length="133" mass="13681">MVYLLVFIAGGAGAALRLWADAWVKALVSRLWQVSMPLGTFFINVTGSFLLGCLTGLLAARIRLIPGAETFVITENLTLILGVGFLGGYTSFSTALLETLRAPGKLATGVLALGQLLAATAAAAAGLTLTALT</sequence>
<feature type="transmembrane region" description="Helical" evidence="10">
    <location>
        <begin position="112"/>
        <end position="132"/>
    </location>
</feature>
<evidence type="ECO:0000256" key="4">
    <source>
        <dbReference type="ARBA" id="ARBA00022989"/>
    </source>
</evidence>
<keyword evidence="10" id="KW-0406">Ion transport</keyword>
<organism evidence="11 12">
    <name type="scientific">Candidatus Rothia avicola</name>
    <dbReference type="NCBI Taxonomy" id="2840478"/>
    <lineage>
        <taxon>Bacteria</taxon>
        <taxon>Bacillati</taxon>
        <taxon>Actinomycetota</taxon>
        <taxon>Actinomycetes</taxon>
        <taxon>Micrococcales</taxon>
        <taxon>Micrococcaceae</taxon>
        <taxon>Rothia</taxon>
    </lineage>
</organism>
<keyword evidence="5 10" id="KW-0472">Membrane</keyword>
<comment type="function">
    <text evidence="9 10">Fluoride-specific ion channel. Important for reducing fluoride concentration in the cell, thus reducing its toxicity.</text>
</comment>
<protein>
    <recommendedName>
        <fullName evidence="10">Fluoride-specific ion channel FluC</fullName>
    </recommendedName>
</protein>
<feature type="binding site" evidence="10">
    <location>
        <position position="90"/>
    </location>
    <ligand>
        <name>Na(+)</name>
        <dbReference type="ChEBI" id="CHEBI:29101"/>
        <note>structural</note>
    </ligand>
</feature>
<keyword evidence="2 10" id="KW-1003">Cell membrane</keyword>
<keyword evidence="10" id="KW-0915">Sodium</keyword>
<dbReference type="InterPro" id="IPR003691">
    <property type="entry name" value="FluC"/>
</dbReference>
<evidence type="ECO:0000256" key="1">
    <source>
        <dbReference type="ARBA" id="ARBA00004651"/>
    </source>
</evidence>
<keyword evidence="10" id="KW-0479">Metal-binding</keyword>
<comment type="caution">
    <text evidence="11">The sequence shown here is derived from an EMBL/GenBank/DDBJ whole genome shotgun (WGS) entry which is preliminary data.</text>
</comment>